<reference evidence="6" key="2">
    <citation type="submission" date="2025-04" db="UniProtKB">
        <authorList>
            <consortium name="RefSeq"/>
        </authorList>
    </citation>
    <scope>IDENTIFICATION</scope>
    <source>
        <tissue evidence="6">Whole body</tissue>
    </source>
</reference>
<gene>
    <name evidence="4" type="primary">DDHD1_1</name>
    <name evidence="6" type="synonym">LOC112684028</name>
    <name evidence="4" type="ORF">g.155918</name>
</gene>
<dbReference type="OrthoDB" id="6628755at2759"/>
<evidence type="ECO:0000313" key="6">
    <source>
        <dbReference type="RefSeq" id="XP_025411113.1"/>
    </source>
</evidence>
<evidence type="ECO:0000259" key="3">
    <source>
        <dbReference type="PROSITE" id="PS51043"/>
    </source>
</evidence>
<evidence type="ECO:0000256" key="1">
    <source>
        <dbReference type="ARBA" id="ARBA00038464"/>
    </source>
</evidence>
<reference evidence="4" key="1">
    <citation type="submission" date="2018-04" db="EMBL/GenBank/DDBJ databases">
        <title>Transcriptome assembly of Sipha flava.</title>
        <authorList>
            <person name="Scully E.D."/>
            <person name="Geib S.M."/>
            <person name="Palmer N.A."/>
            <person name="Koch K."/>
            <person name="Bradshaw J."/>
            <person name="Heng-Moss T."/>
            <person name="Sarath G."/>
        </authorList>
    </citation>
    <scope>NUCLEOTIDE SEQUENCE</scope>
</reference>
<evidence type="ECO:0000256" key="2">
    <source>
        <dbReference type="SAM" id="MobiDB-lite"/>
    </source>
</evidence>
<sequence>MWLAKRVYNIYHPTDPVAYRFEPLVAKDYCRYKPVSIQAYGVKWNYSDVSLEPIVNIDSSADDTNGTEAKASDLKKENETFSRKLTTWLNMSSNNDSKISSNSENSNSSPSRNNTPIEILNHRLDYILRDSIGGSASNYLSMLYTHTSYWSNYDVAYFIYTRLFPELDKTMEDASRPEEKTIEFDLQFEQGVEVTEDLKHST</sequence>
<dbReference type="SMART" id="SM01127">
    <property type="entry name" value="DDHD"/>
    <property type="match status" value="1"/>
</dbReference>
<dbReference type="Pfam" id="PF02862">
    <property type="entry name" value="DDHD"/>
    <property type="match status" value="1"/>
</dbReference>
<dbReference type="PANTHER" id="PTHR23509">
    <property type="entry name" value="PA-PL1 PHOSPHOLIPASE FAMILY"/>
    <property type="match status" value="1"/>
</dbReference>
<dbReference type="AlphaFoldDB" id="A0A2S2R3W6"/>
<dbReference type="InterPro" id="IPR058055">
    <property type="entry name" value="PA-PLA1"/>
</dbReference>
<dbReference type="PROSITE" id="PS51043">
    <property type="entry name" value="DDHD"/>
    <property type="match status" value="1"/>
</dbReference>
<name>A0A2S2R3W6_9HEMI</name>
<comment type="similarity">
    <text evidence="1">Belongs to the PA-PLA1 family.</text>
</comment>
<feature type="compositionally biased region" description="Low complexity" evidence="2">
    <location>
        <begin position="92"/>
        <end position="114"/>
    </location>
</feature>
<proteinExistence type="inferred from homology"/>
<dbReference type="InterPro" id="IPR004177">
    <property type="entry name" value="DDHD_dom"/>
</dbReference>
<keyword evidence="5" id="KW-1185">Reference proteome</keyword>
<accession>A0A2S2R3W6</accession>
<dbReference type="PANTHER" id="PTHR23509:SF10">
    <property type="entry name" value="LD21067P"/>
    <property type="match status" value="1"/>
</dbReference>
<feature type="domain" description="DDHD" evidence="3">
    <location>
        <begin position="1"/>
        <end position="165"/>
    </location>
</feature>
<dbReference type="GO" id="GO:0004620">
    <property type="term" value="F:phospholipase activity"/>
    <property type="evidence" value="ECO:0007669"/>
    <property type="project" value="TreeGrafter"/>
</dbReference>
<dbReference type="EMBL" id="GGMS01015421">
    <property type="protein sequence ID" value="MBY84624.1"/>
    <property type="molecule type" value="Transcribed_RNA"/>
</dbReference>
<dbReference type="RefSeq" id="XP_025411113.1">
    <property type="nucleotide sequence ID" value="XM_025555328.1"/>
</dbReference>
<feature type="region of interest" description="Disordered" evidence="2">
    <location>
        <begin position="92"/>
        <end position="115"/>
    </location>
</feature>
<evidence type="ECO:0000313" key="5">
    <source>
        <dbReference type="Proteomes" id="UP000694846"/>
    </source>
</evidence>
<protein>
    <submittedName>
        <fullName evidence="4">Phospholipase DDHD1</fullName>
    </submittedName>
    <submittedName>
        <fullName evidence="6">Probable phospholipase C20G8.02, mitochondrial</fullName>
    </submittedName>
</protein>
<dbReference type="GO" id="GO:0046872">
    <property type="term" value="F:metal ion binding"/>
    <property type="evidence" value="ECO:0007669"/>
    <property type="project" value="InterPro"/>
</dbReference>
<dbReference type="Proteomes" id="UP000694846">
    <property type="component" value="Unplaced"/>
</dbReference>
<evidence type="ECO:0000313" key="4">
    <source>
        <dbReference type="EMBL" id="MBY84624.1"/>
    </source>
</evidence>
<dbReference type="GO" id="GO:0005737">
    <property type="term" value="C:cytoplasm"/>
    <property type="evidence" value="ECO:0007669"/>
    <property type="project" value="TreeGrafter"/>
</dbReference>
<organism evidence="4">
    <name type="scientific">Sipha flava</name>
    <name type="common">yellow sugarcane aphid</name>
    <dbReference type="NCBI Taxonomy" id="143950"/>
    <lineage>
        <taxon>Eukaryota</taxon>
        <taxon>Metazoa</taxon>
        <taxon>Ecdysozoa</taxon>
        <taxon>Arthropoda</taxon>
        <taxon>Hexapoda</taxon>
        <taxon>Insecta</taxon>
        <taxon>Pterygota</taxon>
        <taxon>Neoptera</taxon>
        <taxon>Paraneoptera</taxon>
        <taxon>Hemiptera</taxon>
        <taxon>Sternorrhyncha</taxon>
        <taxon>Aphidomorpha</taxon>
        <taxon>Aphidoidea</taxon>
        <taxon>Aphididae</taxon>
        <taxon>Sipha</taxon>
    </lineage>
</organism>